<dbReference type="PANTHER" id="PTHR31669:SF283">
    <property type="entry name" value="PROTEIN FAR1-RELATED SEQUENCE"/>
    <property type="match status" value="1"/>
</dbReference>
<keyword evidence="4 6" id="KW-0862">Zinc</keyword>
<evidence type="ECO:0000313" key="8">
    <source>
        <dbReference type="EMBL" id="RYQ99012.1"/>
    </source>
</evidence>
<dbReference type="EMBL" id="SDMP01000017">
    <property type="protein sequence ID" value="RYQ99012.1"/>
    <property type="molecule type" value="Genomic_DNA"/>
</dbReference>
<dbReference type="InterPro" id="IPR031052">
    <property type="entry name" value="FHY3/FAR1"/>
</dbReference>
<evidence type="ECO:0000256" key="3">
    <source>
        <dbReference type="ARBA" id="ARBA00022771"/>
    </source>
</evidence>
<name>A0A444YAM8_ARAHY</name>
<gene>
    <name evidence="8" type="ORF">Ahy_B07g086863</name>
</gene>
<evidence type="ECO:0000256" key="6">
    <source>
        <dbReference type="RuleBase" id="RU367018"/>
    </source>
</evidence>
<dbReference type="PROSITE" id="PS50966">
    <property type="entry name" value="ZF_SWIM"/>
    <property type="match status" value="1"/>
</dbReference>
<keyword evidence="3 5" id="KW-0863">Zinc-finger</keyword>
<feature type="domain" description="SWIM-type" evidence="7">
    <location>
        <begin position="30"/>
        <end position="66"/>
    </location>
</feature>
<evidence type="ECO:0000256" key="2">
    <source>
        <dbReference type="ARBA" id="ARBA00022723"/>
    </source>
</evidence>
<dbReference type="SMART" id="SM00575">
    <property type="entry name" value="ZnF_PMZ"/>
    <property type="match status" value="1"/>
</dbReference>
<evidence type="ECO:0000256" key="4">
    <source>
        <dbReference type="ARBA" id="ARBA00022833"/>
    </source>
</evidence>
<proteinExistence type="inferred from homology"/>
<evidence type="ECO:0000313" key="9">
    <source>
        <dbReference type="Proteomes" id="UP000289738"/>
    </source>
</evidence>
<dbReference type="GO" id="GO:0008270">
    <property type="term" value="F:zinc ion binding"/>
    <property type="evidence" value="ECO:0007669"/>
    <property type="project" value="UniProtKB-UniRule"/>
</dbReference>
<dbReference type="GO" id="GO:0006355">
    <property type="term" value="P:regulation of DNA-templated transcription"/>
    <property type="evidence" value="ECO:0007669"/>
    <property type="project" value="UniProtKB-UniRule"/>
</dbReference>
<protein>
    <recommendedName>
        <fullName evidence="6">Protein FAR1-RELATED SEQUENCE</fullName>
    </recommendedName>
</protein>
<dbReference type="Proteomes" id="UP000289738">
    <property type="component" value="Chromosome B07"/>
</dbReference>
<dbReference type="GO" id="GO:0005634">
    <property type="term" value="C:nucleus"/>
    <property type="evidence" value="ECO:0007669"/>
    <property type="project" value="UniProtKB-SubCell"/>
</dbReference>
<keyword evidence="6" id="KW-0539">Nucleus</keyword>
<dbReference type="PANTHER" id="PTHR31669">
    <property type="entry name" value="PROTEIN FAR1-RELATED SEQUENCE 10-RELATED"/>
    <property type="match status" value="1"/>
</dbReference>
<comment type="function">
    <text evidence="6">Putative transcription activator involved in regulating light control of development.</text>
</comment>
<comment type="similarity">
    <text evidence="1 6">Belongs to the FHY3/FAR1 family.</text>
</comment>
<accession>A0A444YAM8</accession>
<evidence type="ECO:0000256" key="5">
    <source>
        <dbReference type="PROSITE-ProRule" id="PRU00325"/>
    </source>
</evidence>
<dbReference type="InterPro" id="IPR007527">
    <property type="entry name" value="Znf_SWIM"/>
</dbReference>
<evidence type="ECO:0000259" key="7">
    <source>
        <dbReference type="PROSITE" id="PS50966"/>
    </source>
</evidence>
<comment type="subcellular location">
    <subcellularLocation>
        <location evidence="6">Nucleus</location>
    </subcellularLocation>
</comment>
<dbReference type="AlphaFoldDB" id="A0A444YAM8"/>
<dbReference type="InterPro" id="IPR006564">
    <property type="entry name" value="Znf_PMZ"/>
</dbReference>
<reference evidence="8 9" key="1">
    <citation type="submission" date="2019-01" db="EMBL/GenBank/DDBJ databases">
        <title>Sequencing of cultivated peanut Arachis hypogaea provides insights into genome evolution and oil improvement.</title>
        <authorList>
            <person name="Chen X."/>
        </authorList>
    </citation>
    <scope>NUCLEOTIDE SEQUENCE [LARGE SCALE GENOMIC DNA]</scope>
    <source>
        <strain evidence="9">cv. Fuhuasheng</strain>
        <tissue evidence="8">Leaves</tissue>
    </source>
</reference>
<comment type="caution">
    <text evidence="8">The sequence shown here is derived from an EMBL/GenBank/DDBJ whole genome shotgun (WGS) entry which is preliminary data.</text>
</comment>
<evidence type="ECO:0000256" key="1">
    <source>
        <dbReference type="ARBA" id="ARBA00005889"/>
    </source>
</evidence>
<keyword evidence="9" id="KW-1185">Reference proteome</keyword>
<organism evidence="8 9">
    <name type="scientific">Arachis hypogaea</name>
    <name type="common">Peanut</name>
    <dbReference type="NCBI Taxonomy" id="3818"/>
    <lineage>
        <taxon>Eukaryota</taxon>
        <taxon>Viridiplantae</taxon>
        <taxon>Streptophyta</taxon>
        <taxon>Embryophyta</taxon>
        <taxon>Tracheophyta</taxon>
        <taxon>Spermatophyta</taxon>
        <taxon>Magnoliopsida</taxon>
        <taxon>eudicotyledons</taxon>
        <taxon>Gunneridae</taxon>
        <taxon>Pentapetalae</taxon>
        <taxon>rosids</taxon>
        <taxon>fabids</taxon>
        <taxon>Fabales</taxon>
        <taxon>Fabaceae</taxon>
        <taxon>Papilionoideae</taxon>
        <taxon>50 kb inversion clade</taxon>
        <taxon>dalbergioids sensu lato</taxon>
        <taxon>Dalbergieae</taxon>
        <taxon>Pterocarpus clade</taxon>
        <taxon>Arachis</taxon>
    </lineage>
</organism>
<keyword evidence="2 6" id="KW-0479">Metal-binding</keyword>
<sequence>MSKQSFAKRVIAISMQFMNKPDENTRYVTYHVHFDRSTHKVRCECNLFESSDILCCHYLVVFSSYKVNRVPSCYVLTRWSKNIKRKHTYIKSSHDVRR</sequence>